<gene>
    <name evidence="2" type="ORF">INT47_011450</name>
</gene>
<feature type="region of interest" description="Disordered" evidence="1">
    <location>
        <begin position="1"/>
        <end position="24"/>
    </location>
</feature>
<dbReference type="AlphaFoldDB" id="A0A8H7QYA9"/>
<keyword evidence="3" id="KW-1185">Reference proteome</keyword>
<evidence type="ECO:0000313" key="2">
    <source>
        <dbReference type="EMBL" id="KAG2200470.1"/>
    </source>
</evidence>
<reference evidence="2" key="1">
    <citation type="submission" date="2020-12" db="EMBL/GenBank/DDBJ databases">
        <title>Metabolic potential, ecology and presence of endohyphal bacteria is reflected in genomic diversity of Mucoromycotina.</title>
        <authorList>
            <person name="Muszewska A."/>
            <person name="Okrasinska A."/>
            <person name="Steczkiewicz K."/>
            <person name="Drgas O."/>
            <person name="Orlowska M."/>
            <person name="Perlinska-Lenart U."/>
            <person name="Aleksandrzak-Piekarczyk T."/>
            <person name="Szatraj K."/>
            <person name="Zielenkiewicz U."/>
            <person name="Pilsyk S."/>
            <person name="Malc E."/>
            <person name="Mieczkowski P."/>
            <person name="Kruszewska J.S."/>
            <person name="Biernat P."/>
            <person name="Pawlowska J."/>
        </authorList>
    </citation>
    <scope>NUCLEOTIDE SEQUENCE</scope>
    <source>
        <strain evidence="2">WA0000017839</strain>
    </source>
</reference>
<proteinExistence type="predicted"/>
<organism evidence="2 3">
    <name type="scientific">Mucor saturninus</name>
    <dbReference type="NCBI Taxonomy" id="64648"/>
    <lineage>
        <taxon>Eukaryota</taxon>
        <taxon>Fungi</taxon>
        <taxon>Fungi incertae sedis</taxon>
        <taxon>Mucoromycota</taxon>
        <taxon>Mucoromycotina</taxon>
        <taxon>Mucoromycetes</taxon>
        <taxon>Mucorales</taxon>
        <taxon>Mucorineae</taxon>
        <taxon>Mucoraceae</taxon>
        <taxon>Mucor</taxon>
    </lineage>
</organism>
<dbReference type="OrthoDB" id="2254984at2759"/>
<evidence type="ECO:0000313" key="3">
    <source>
        <dbReference type="Proteomes" id="UP000603453"/>
    </source>
</evidence>
<dbReference type="EMBL" id="JAEPRD010000083">
    <property type="protein sequence ID" value="KAG2200470.1"/>
    <property type="molecule type" value="Genomic_DNA"/>
</dbReference>
<comment type="caution">
    <text evidence="2">The sequence shown here is derived from an EMBL/GenBank/DDBJ whole genome shotgun (WGS) entry which is preliminary data.</text>
</comment>
<accession>A0A8H7QYA9</accession>
<protein>
    <submittedName>
        <fullName evidence="2">Uncharacterized protein</fullName>
    </submittedName>
</protein>
<dbReference type="Proteomes" id="UP000603453">
    <property type="component" value="Unassembled WGS sequence"/>
</dbReference>
<evidence type="ECO:0000256" key="1">
    <source>
        <dbReference type="SAM" id="MobiDB-lite"/>
    </source>
</evidence>
<sequence>MKRKIEPDKDDDEQRRKQSLRERTVGFNVQDSDGGFSQGLLTFTWADKNSSEIKLPSYENKELEARFEKVYKVFQTSFHEIIVKMNSSLKSYGVKICKTKLTDNNVVSMHSNAYASVSINVKGRLLLYAFVSYTDHKHSYIQETTYFFLKSTKIPVPNPTGLNGTYIRGHERRSLDPVLKRLKFVEKDETFIVDEYKSTVNCSSCFELTTKQIIRVGDHGRKRIKGAVICTNEICPRRLSSRSSTINRDQNGAMNIALIGFCHLVSEDGLTLQPFRRSDNNSNKFHLSKNFQRTSLATLRSSGVPDN</sequence>
<name>A0A8H7QYA9_9FUNG</name>